<keyword evidence="1" id="KW-1277">Toxin-antitoxin system</keyword>
<dbReference type="InterPro" id="IPR007712">
    <property type="entry name" value="RelE/ParE_toxin"/>
</dbReference>
<dbReference type="RefSeq" id="WP_154542374.1">
    <property type="nucleotide sequence ID" value="NZ_VUND01000003.1"/>
</dbReference>
<dbReference type="AlphaFoldDB" id="A0A6N7XCZ2"/>
<evidence type="ECO:0000313" key="2">
    <source>
        <dbReference type="EMBL" id="MST61284.1"/>
    </source>
</evidence>
<comment type="caution">
    <text evidence="2">The sequence shown here is derived from an EMBL/GenBank/DDBJ whole genome shotgun (WGS) entry which is preliminary data.</text>
</comment>
<reference evidence="2 3" key="1">
    <citation type="submission" date="2019-08" db="EMBL/GenBank/DDBJ databases">
        <title>In-depth cultivation of the pig gut microbiome towards novel bacterial diversity and tailored functional studies.</title>
        <authorList>
            <person name="Wylensek D."/>
            <person name="Hitch T.C.A."/>
            <person name="Clavel T."/>
        </authorList>
    </citation>
    <scope>NUCLEOTIDE SEQUENCE [LARGE SCALE GENOMIC DNA]</scope>
    <source>
        <strain evidence="2 3">WB01_CNA04</strain>
    </source>
</reference>
<dbReference type="Pfam" id="PF05016">
    <property type="entry name" value="ParE_toxin"/>
    <property type="match status" value="1"/>
</dbReference>
<organism evidence="2 3">
    <name type="scientific">Parafannyhessea umbonata</name>
    <dbReference type="NCBI Taxonomy" id="604330"/>
    <lineage>
        <taxon>Bacteria</taxon>
        <taxon>Bacillati</taxon>
        <taxon>Actinomycetota</taxon>
        <taxon>Coriobacteriia</taxon>
        <taxon>Coriobacteriales</taxon>
        <taxon>Atopobiaceae</taxon>
        <taxon>Parafannyhessea</taxon>
    </lineage>
</organism>
<dbReference type="Gene3D" id="3.30.2310.20">
    <property type="entry name" value="RelE-like"/>
    <property type="match status" value="1"/>
</dbReference>
<proteinExistence type="predicted"/>
<name>A0A6N7XCZ2_9ACTN</name>
<protein>
    <submittedName>
        <fullName evidence="2">Type II toxin-antitoxin system RelE/ParE family toxin</fullName>
    </submittedName>
</protein>
<sequence length="117" mass="13208">MNPEALVYSVELTDGAMEDLRAIREYIAEELRSPTSSRRTVSGILDVADHLSSMPFRNRRIATTGRGNSIRSARYNNYRLLYLVEAEKVIVFAVLYSASDVEDRLGRILSKNPEALD</sequence>
<gene>
    <name evidence="2" type="ORF">FYJ69_10385</name>
</gene>
<evidence type="ECO:0000313" key="3">
    <source>
        <dbReference type="Proteomes" id="UP000434342"/>
    </source>
</evidence>
<accession>A0A6N7XCZ2</accession>
<dbReference type="EMBL" id="VUND01000003">
    <property type="protein sequence ID" value="MST61284.1"/>
    <property type="molecule type" value="Genomic_DNA"/>
</dbReference>
<dbReference type="InterPro" id="IPR035093">
    <property type="entry name" value="RelE/ParE_toxin_dom_sf"/>
</dbReference>
<evidence type="ECO:0000256" key="1">
    <source>
        <dbReference type="ARBA" id="ARBA00022649"/>
    </source>
</evidence>
<dbReference type="Proteomes" id="UP000434342">
    <property type="component" value="Unassembled WGS sequence"/>
</dbReference>
<dbReference type="SUPFAM" id="SSF143011">
    <property type="entry name" value="RelE-like"/>
    <property type="match status" value="1"/>
</dbReference>